<feature type="domain" description="MmgE/PrpD C-terminal" evidence="3">
    <location>
        <begin position="267"/>
        <end position="406"/>
    </location>
</feature>
<dbReference type="InterPro" id="IPR045337">
    <property type="entry name" value="MmgE_PrpD_C"/>
</dbReference>
<dbReference type="InterPro" id="IPR036148">
    <property type="entry name" value="MmgE/PrpD_sf"/>
</dbReference>
<comment type="caution">
    <text evidence="4">The sequence shown here is derived from an EMBL/GenBank/DDBJ whole genome shotgun (WGS) entry which is preliminary data.</text>
</comment>
<dbReference type="InterPro" id="IPR042183">
    <property type="entry name" value="MmgE/PrpD_sf_1"/>
</dbReference>
<dbReference type="InterPro" id="IPR005656">
    <property type="entry name" value="MmgE_PrpD"/>
</dbReference>
<dbReference type="PANTHER" id="PTHR16943:SF8">
    <property type="entry name" value="2-METHYLCITRATE DEHYDRATASE"/>
    <property type="match status" value="1"/>
</dbReference>
<proteinExistence type="inferred from homology"/>
<dbReference type="PATRIC" id="fig|797515.3.peg.495"/>
<name>G9ZLD6_9LACO</name>
<dbReference type="InterPro" id="IPR045336">
    <property type="entry name" value="MmgE_PrpD_N"/>
</dbReference>
<organism evidence="4 5">
    <name type="scientific">Lentilactobacillus parafarraginis F0439</name>
    <dbReference type="NCBI Taxonomy" id="797515"/>
    <lineage>
        <taxon>Bacteria</taxon>
        <taxon>Bacillati</taxon>
        <taxon>Bacillota</taxon>
        <taxon>Bacilli</taxon>
        <taxon>Lactobacillales</taxon>
        <taxon>Lactobacillaceae</taxon>
        <taxon>Lentilactobacillus</taxon>
    </lineage>
</organism>
<dbReference type="HOGENOM" id="CLU_026574_2_2_9"/>
<evidence type="ECO:0000256" key="1">
    <source>
        <dbReference type="ARBA" id="ARBA00006174"/>
    </source>
</evidence>
<sequence>MTMNNTDLVSTLLLQIPDSKTRVRLNHFARRGLINYLSCYLQGMEAVNVERFSQYFGIDIRRLGLTTTTNLLSSSQRALLYGFVAHYLDLDDVQANFRGHPSAVIYSALLAVSNPNDRLEDLLWAYISGVEFAGQLGKLLNPNHAIQGWHSTGTIGSLAAAAAIGVYRNVTSSQLSAIISLASTQASGQLSQEGSDGKPLNAGFAARNAVCAYSLVSAGFSANRDPLANQNSWFSTLSQSPFNQQAWIASWMHPGQIESPGLWFKTHAFCSAALSGYDAAKQAWKEGIKFSDCNQIIVHYPPHGDAALTQTHPKMRLDGKFSIEYIIWQVLTKGDVHATDFANISLTSEEQEQLTRIVRQHDLPIGSPTQRPVSLELIIKSKVSRFDVKVQHGSPEDPLTDEEIINLANKSSEIHFETIQTLLNNSHQSITRLLTTINHGQEDVQ</sequence>
<feature type="domain" description="MmgE/PrpD N-terminal" evidence="2">
    <location>
        <begin position="27"/>
        <end position="241"/>
    </location>
</feature>
<dbReference type="SUPFAM" id="SSF103378">
    <property type="entry name" value="2-methylcitrate dehydratase PrpD"/>
    <property type="match status" value="1"/>
</dbReference>
<dbReference type="STRING" id="797515.HMPREF9103_00534"/>
<evidence type="ECO:0000259" key="3">
    <source>
        <dbReference type="Pfam" id="PF19305"/>
    </source>
</evidence>
<dbReference type="GO" id="GO:0016829">
    <property type="term" value="F:lyase activity"/>
    <property type="evidence" value="ECO:0007669"/>
    <property type="project" value="InterPro"/>
</dbReference>
<evidence type="ECO:0000313" key="4">
    <source>
        <dbReference type="EMBL" id="EHM00404.1"/>
    </source>
</evidence>
<dbReference type="Proteomes" id="UP000004625">
    <property type="component" value="Unassembled WGS sequence"/>
</dbReference>
<evidence type="ECO:0000313" key="5">
    <source>
        <dbReference type="Proteomes" id="UP000004625"/>
    </source>
</evidence>
<gene>
    <name evidence="4" type="ORF">HMPREF9103_00534</name>
</gene>
<dbReference type="Gene3D" id="1.10.4100.10">
    <property type="entry name" value="2-methylcitrate dehydratase PrpD"/>
    <property type="match status" value="1"/>
</dbReference>
<dbReference type="PANTHER" id="PTHR16943">
    <property type="entry name" value="2-METHYLCITRATE DEHYDRATASE-RELATED"/>
    <property type="match status" value="1"/>
</dbReference>
<evidence type="ECO:0008006" key="6">
    <source>
        <dbReference type="Google" id="ProtNLM"/>
    </source>
</evidence>
<dbReference type="EMBL" id="AGEY01000026">
    <property type="protein sequence ID" value="EHM00404.1"/>
    <property type="molecule type" value="Genomic_DNA"/>
</dbReference>
<dbReference type="Pfam" id="PF03972">
    <property type="entry name" value="MmgE_PrpD_N"/>
    <property type="match status" value="1"/>
</dbReference>
<reference evidence="4 5" key="1">
    <citation type="submission" date="2011-09" db="EMBL/GenBank/DDBJ databases">
        <authorList>
            <person name="Weinstock G."/>
            <person name="Sodergren E."/>
            <person name="Clifton S."/>
            <person name="Fulton L."/>
            <person name="Fulton B."/>
            <person name="Courtney L."/>
            <person name="Fronick C."/>
            <person name="Harrison M."/>
            <person name="Strong C."/>
            <person name="Farmer C."/>
            <person name="Delahaunty K."/>
            <person name="Markovic C."/>
            <person name="Hall O."/>
            <person name="Minx P."/>
            <person name="Tomlinson C."/>
            <person name="Mitreva M."/>
            <person name="Hou S."/>
            <person name="Chen J."/>
            <person name="Wollam A."/>
            <person name="Pepin K.H."/>
            <person name="Johnson M."/>
            <person name="Bhonagiri V."/>
            <person name="Zhang X."/>
            <person name="Suruliraj S."/>
            <person name="Warren W."/>
            <person name="Chinwalla A."/>
            <person name="Mardis E.R."/>
            <person name="Wilson R.K."/>
        </authorList>
    </citation>
    <scope>NUCLEOTIDE SEQUENCE [LARGE SCALE GENOMIC DNA]</scope>
    <source>
        <strain evidence="4 5">F0439</strain>
    </source>
</reference>
<comment type="similarity">
    <text evidence="1">Belongs to the PrpD family.</text>
</comment>
<evidence type="ECO:0000259" key="2">
    <source>
        <dbReference type="Pfam" id="PF03972"/>
    </source>
</evidence>
<dbReference type="Gene3D" id="3.30.1330.120">
    <property type="entry name" value="2-methylcitrate dehydratase PrpD"/>
    <property type="match status" value="1"/>
</dbReference>
<accession>G9ZLD6</accession>
<dbReference type="Pfam" id="PF19305">
    <property type="entry name" value="MmgE_PrpD_C"/>
    <property type="match status" value="1"/>
</dbReference>
<dbReference type="AlphaFoldDB" id="G9ZLD6"/>
<protein>
    <recommendedName>
        <fullName evidence="6">MmgE/PrpD family protein</fullName>
    </recommendedName>
</protein>
<dbReference type="eggNOG" id="COG2079">
    <property type="taxonomic scope" value="Bacteria"/>
</dbReference>
<dbReference type="InterPro" id="IPR042188">
    <property type="entry name" value="MmgE/PrpD_sf_2"/>
</dbReference>
<keyword evidence="5" id="KW-1185">Reference proteome</keyword>